<dbReference type="GO" id="GO:0006012">
    <property type="term" value="P:galactose metabolic process"/>
    <property type="evidence" value="ECO:0007669"/>
    <property type="project" value="UniProtKB-UniRule"/>
</dbReference>
<dbReference type="PRINTS" id="PR00959">
    <property type="entry name" value="MEVGALKINASE"/>
</dbReference>
<dbReference type="InterPro" id="IPR013750">
    <property type="entry name" value="GHMP_kinase_C_dom"/>
</dbReference>
<evidence type="ECO:0000256" key="2">
    <source>
        <dbReference type="ARBA" id="ARBA00022679"/>
    </source>
</evidence>
<dbReference type="Pfam" id="PF08544">
    <property type="entry name" value="GHMP_kinases_C"/>
    <property type="match status" value="1"/>
</dbReference>
<dbReference type="PIRSF" id="PIRSF000530">
    <property type="entry name" value="Galactokinase"/>
    <property type="match status" value="1"/>
</dbReference>
<protein>
    <recommendedName>
        <fullName evidence="10">Galactokinase</fullName>
        <ecNumber evidence="10">2.7.1.6</ecNumber>
    </recommendedName>
</protein>
<dbReference type="InterPro" id="IPR006203">
    <property type="entry name" value="GHMP_knse_ATP-bd_CS"/>
</dbReference>
<dbReference type="FunFam" id="3.30.70.890:FF:000001">
    <property type="entry name" value="Galactokinase"/>
    <property type="match status" value="1"/>
</dbReference>
<dbReference type="InterPro" id="IPR014721">
    <property type="entry name" value="Ribsml_uS5_D2-typ_fold_subgr"/>
</dbReference>
<name>A0A1D8AU18_9BACT</name>
<evidence type="ECO:0000259" key="12">
    <source>
        <dbReference type="Pfam" id="PF08544"/>
    </source>
</evidence>
<dbReference type="Pfam" id="PF00288">
    <property type="entry name" value="GHMP_kinases_N"/>
    <property type="match status" value="1"/>
</dbReference>
<dbReference type="Gene3D" id="3.30.230.10">
    <property type="match status" value="1"/>
</dbReference>
<dbReference type="OrthoDB" id="250531at2"/>
<evidence type="ECO:0000256" key="3">
    <source>
        <dbReference type="ARBA" id="ARBA00022723"/>
    </source>
</evidence>
<evidence type="ECO:0000313" key="14">
    <source>
        <dbReference type="EMBL" id="AOS44381.1"/>
    </source>
</evidence>
<dbReference type="GO" id="GO:0005524">
    <property type="term" value="F:ATP binding"/>
    <property type="evidence" value="ECO:0007669"/>
    <property type="project" value="UniProtKB-UniRule"/>
</dbReference>
<feature type="domain" description="GHMP kinase N-terminal" evidence="11">
    <location>
        <begin position="95"/>
        <end position="184"/>
    </location>
</feature>
<dbReference type="RefSeq" id="WP_069961633.1">
    <property type="nucleotide sequence ID" value="NZ_CP016094.1"/>
</dbReference>
<feature type="domain" description="GHMP kinase C-terminal" evidence="12">
    <location>
        <begin position="283"/>
        <end position="351"/>
    </location>
</feature>
<dbReference type="InterPro" id="IPR006204">
    <property type="entry name" value="GHMP_kinase_N_dom"/>
</dbReference>
<keyword evidence="9" id="KW-0119">Carbohydrate metabolism</keyword>
<evidence type="ECO:0000256" key="6">
    <source>
        <dbReference type="ARBA" id="ARBA00022840"/>
    </source>
</evidence>
<organism evidence="14 15">
    <name type="scientific">Lacunisphaera limnophila</name>
    <dbReference type="NCBI Taxonomy" id="1838286"/>
    <lineage>
        <taxon>Bacteria</taxon>
        <taxon>Pseudomonadati</taxon>
        <taxon>Verrucomicrobiota</taxon>
        <taxon>Opitutia</taxon>
        <taxon>Opitutales</taxon>
        <taxon>Opitutaceae</taxon>
        <taxon>Lacunisphaera</taxon>
    </lineage>
</organism>
<evidence type="ECO:0000259" key="11">
    <source>
        <dbReference type="Pfam" id="PF00288"/>
    </source>
</evidence>
<accession>A0A1D8AU18</accession>
<dbReference type="GO" id="GO:0005829">
    <property type="term" value="C:cytosol"/>
    <property type="evidence" value="ECO:0007669"/>
    <property type="project" value="TreeGrafter"/>
</dbReference>
<keyword evidence="8" id="KW-0299">Galactose metabolism</keyword>
<proteinExistence type="inferred from homology"/>
<dbReference type="PROSITE" id="PS00627">
    <property type="entry name" value="GHMP_KINASES_ATP"/>
    <property type="match status" value="1"/>
</dbReference>
<dbReference type="InterPro" id="IPR036554">
    <property type="entry name" value="GHMP_kinase_C_sf"/>
</dbReference>
<gene>
    <name evidence="14" type="primary">galK</name>
    <name evidence="14" type="ORF">Verru16b_01443</name>
</gene>
<reference evidence="14 15" key="1">
    <citation type="submission" date="2016-06" db="EMBL/GenBank/DDBJ databases">
        <title>Three novel species with peptidoglycan cell walls form the new genus Lacunisphaera gen. nov. in the family Opitutaceae of the verrucomicrobial subdivision 4.</title>
        <authorList>
            <person name="Rast P."/>
            <person name="Gloeckner I."/>
            <person name="Jogler M."/>
            <person name="Boedeker C."/>
            <person name="Jeske O."/>
            <person name="Wiegand S."/>
            <person name="Reinhardt R."/>
            <person name="Schumann P."/>
            <person name="Rohde M."/>
            <person name="Spring S."/>
            <person name="Gloeckner F.O."/>
            <person name="Jogler C."/>
        </authorList>
    </citation>
    <scope>NUCLEOTIDE SEQUENCE [LARGE SCALE GENOMIC DNA]</scope>
    <source>
        <strain evidence="14 15">IG16b</strain>
    </source>
</reference>
<dbReference type="GO" id="GO:0046872">
    <property type="term" value="F:metal ion binding"/>
    <property type="evidence" value="ECO:0007669"/>
    <property type="project" value="UniProtKB-KW"/>
</dbReference>
<dbReference type="STRING" id="1838286.Verru16b_01443"/>
<dbReference type="KEGG" id="obg:Verru16b_01443"/>
<keyword evidence="5 14" id="KW-0418">Kinase</keyword>
<dbReference type="InterPro" id="IPR006206">
    <property type="entry name" value="Mevalonate/galactokinase"/>
</dbReference>
<feature type="domain" description="Galactokinase N-terminal" evidence="13">
    <location>
        <begin position="11"/>
        <end position="60"/>
    </location>
</feature>
<keyword evidence="7" id="KW-0460">Magnesium</keyword>
<dbReference type="InterPro" id="IPR000705">
    <property type="entry name" value="Galactokinase"/>
</dbReference>
<evidence type="ECO:0000256" key="10">
    <source>
        <dbReference type="NCBIfam" id="TIGR00131"/>
    </source>
</evidence>
<dbReference type="EMBL" id="CP016094">
    <property type="protein sequence ID" value="AOS44381.1"/>
    <property type="molecule type" value="Genomic_DNA"/>
</dbReference>
<dbReference type="Pfam" id="PF10509">
    <property type="entry name" value="GalKase_gal_bdg"/>
    <property type="match status" value="1"/>
</dbReference>
<dbReference type="SUPFAM" id="SSF55060">
    <property type="entry name" value="GHMP Kinase, C-terminal domain"/>
    <property type="match status" value="1"/>
</dbReference>
<dbReference type="GO" id="GO:0004335">
    <property type="term" value="F:galactokinase activity"/>
    <property type="evidence" value="ECO:0007669"/>
    <property type="project" value="UniProtKB-UniRule"/>
</dbReference>
<dbReference type="SUPFAM" id="SSF54211">
    <property type="entry name" value="Ribosomal protein S5 domain 2-like"/>
    <property type="match status" value="1"/>
</dbReference>
<evidence type="ECO:0000259" key="13">
    <source>
        <dbReference type="Pfam" id="PF10509"/>
    </source>
</evidence>
<dbReference type="Proteomes" id="UP000095228">
    <property type="component" value="Chromosome"/>
</dbReference>
<dbReference type="AlphaFoldDB" id="A0A1D8AU18"/>
<dbReference type="PRINTS" id="PR00473">
    <property type="entry name" value="GALCTOKINASE"/>
</dbReference>
<dbReference type="Gene3D" id="3.30.70.890">
    <property type="entry name" value="GHMP kinase, C-terminal domain"/>
    <property type="match status" value="1"/>
</dbReference>
<comment type="similarity">
    <text evidence="1">Belongs to the GHMP kinase family. GalK subfamily.</text>
</comment>
<keyword evidence="6" id="KW-0067">ATP-binding</keyword>
<evidence type="ECO:0000256" key="5">
    <source>
        <dbReference type="ARBA" id="ARBA00022777"/>
    </source>
</evidence>
<dbReference type="EC" id="2.7.1.6" evidence="10"/>
<evidence type="ECO:0000256" key="7">
    <source>
        <dbReference type="ARBA" id="ARBA00022842"/>
    </source>
</evidence>
<keyword evidence="2 14" id="KW-0808">Transferase</keyword>
<dbReference type="PATRIC" id="fig|1838286.3.peg.1458"/>
<keyword evidence="3" id="KW-0479">Metal-binding</keyword>
<keyword evidence="4" id="KW-0547">Nucleotide-binding</keyword>
<evidence type="ECO:0000256" key="4">
    <source>
        <dbReference type="ARBA" id="ARBA00022741"/>
    </source>
</evidence>
<keyword evidence="15" id="KW-1185">Reference proteome</keyword>
<dbReference type="InterPro" id="IPR020568">
    <property type="entry name" value="Ribosomal_Su5_D2-typ_SF"/>
</dbReference>
<evidence type="ECO:0000256" key="9">
    <source>
        <dbReference type="ARBA" id="ARBA00023277"/>
    </source>
</evidence>
<evidence type="ECO:0000256" key="8">
    <source>
        <dbReference type="ARBA" id="ARBA00023144"/>
    </source>
</evidence>
<evidence type="ECO:0000256" key="1">
    <source>
        <dbReference type="ARBA" id="ARBA00006566"/>
    </source>
</evidence>
<sequence>MTNVSGSSLAQQFQQAFGRAPVVVARAPGRVEFIGNHTDYNGGAVLGAAINRSVTVAAGPNADGRFRLRSTSGTPSLDLAAVPAGRLTGAEAWANYPLGVWRSLGDFNLPQPAGFDLLVDSDLPPGAGLSSSAALELATALALLQLAGSGPITPDRLATLGRHAENKYVGVPCGILDQGTSAFGAAGQLVHIDCRGPVFSRVPLPGAVHLWIFNTKEKHALVDGLYATRHRECMEAAKTLGVALLADLTPARLLPLLPKLTAEQAKRAQHIVAEHARVHATGEALAAGDLVAAGRLLTASHRSSQHLFENSTPALDRLVDLLEKHPAVLGARLTGGGFGGAVMALTRDSFTPADAEVIAAQSGSHPEVIHLLTADGARVVG</sequence>
<dbReference type="PANTHER" id="PTHR10457">
    <property type="entry name" value="MEVALONATE KINASE/GALACTOKINASE"/>
    <property type="match status" value="1"/>
</dbReference>
<dbReference type="PANTHER" id="PTHR10457:SF7">
    <property type="entry name" value="GALACTOKINASE-RELATED"/>
    <property type="match status" value="1"/>
</dbReference>
<dbReference type="InterPro" id="IPR019539">
    <property type="entry name" value="GalKase_N"/>
</dbReference>
<evidence type="ECO:0000313" key="15">
    <source>
        <dbReference type="Proteomes" id="UP000095228"/>
    </source>
</evidence>
<dbReference type="NCBIfam" id="TIGR00131">
    <property type="entry name" value="gal_kin"/>
    <property type="match status" value="1"/>
</dbReference>